<gene>
    <name evidence="6" type="ORF">K490DRAFT_56720</name>
</gene>
<dbReference type="OrthoDB" id="5954793at2759"/>
<feature type="binding site" evidence="4">
    <location>
        <position position="146"/>
    </location>
    <ligand>
        <name>S-adenosyl-L-methionine</name>
        <dbReference type="ChEBI" id="CHEBI:59789"/>
    </ligand>
</feature>
<evidence type="ECO:0000313" key="7">
    <source>
        <dbReference type="Proteomes" id="UP000799776"/>
    </source>
</evidence>
<dbReference type="PANTHER" id="PTHR21008">
    <property type="entry name" value="S-ADENOSYLMETHIONINE SENSOR UPSTREAM OF MTORC1-RELATED"/>
    <property type="match status" value="1"/>
</dbReference>
<dbReference type="AlphaFoldDB" id="A0A9P4HXE4"/>
<dbReference type="GO" id="GO:0005730">
    <property type="term" value="C:nucleolus"/>
    <property type="evidence" value="ECO:0007669"/>
    <property type="project" value="UniProtKB-SubCell"/>
</dbReference>
<protein>
    <recommendedName>
        <fullName evidence="4">25S rRNA adenine-N(1) methyltransferase</fullName>
        <ecNumber evidence="4">2.1.1.-</ecNumber>
    </recommendedName>
</protein>
<keyword evidence="7" id="KW-1185">Reference proteome</keyword>
<dbReference type="Pfam" id="PF11968">
    <property type="entry name" value="Bmt2"/>
    <property type="match status" value="1"/>
</dbReference>
<dbReference type="InterPro" id="IPR021867">
    <property type="entry name" value="Bmt2/SAMTOR"/>
</dbReference>
<sequence>MVASKRGGNKPKSLAHGRPPTLRKPIPSLSAKATRTLIRSHHQLQKAHAQAVKVGDETKAKEIERQIKKQGGLEKYQIASITGQSSERGGDSSRLLVQWLEELAPSLAGNNKITREGRSYRMLEVGALSTKNACSHKSYLSVERIDLHSQEPGITQQDFMQRPSPKNETEKFEVLSLSLVLNYVPDAEGRGEMLKRTRDFLHYAGTDPEDKLSRQLPCLFLVLPAPCVTNSRYLDDDRLGHMMRSLGYELSRQKETAKLVYYLWKLIGTDKRLKAQTFPKVEVNPGAKRNNFCIVMR</sequence>
<evidence type="ECO:0000313" key="6">
    <source>
        <dbReference type="EMBL" id="KAF2087623.1"/>
    </source>
</evidence>
<dbReference type="GO" id="GO:0016433">
    <property type="term" value="F:rRNA (adenine) methyltransferase activity"/>
    <property type="evidence" value="ECO:0007669"/>
    <property type="project" value="UniProtKB-UniRule"/>
</dbReference>
<dbReference type="PANTHER" id="PTHR21008:SF1">
    <property type="entry name" value="25S RRNA (ADENINE(2142)-N(1))-METHYLTRANSFERASE"/>
    <property type="match status" value="1"/>
</dbReference>
<feature type="region of interest" description="Disordered" evidence="5">
    <location>
        <begin position="1"/>
        <end position="29"/>
    </location>
</feature>
<proteinExistence type="inferred from homology"/>
<keyword evidence="3 4" id="KW-0949">S-adenosyl-L-methionine</keyword>
<evidence type="ECO:0000256" key="2">
    <source>
        <dbReference type="ARBA" id="ARBA00022679"/>
    </source>
</evidence>
<evidence type="ECO:0000256" key="1">
    <source>
        <dbReference type="ARBA" id="ARBA00022603"/>
    </source>
</evidence>
<evidence type="ECO:0000256" key="3">
    <source>
        <dbReference type="ARBA" id="ARBA00022691"/>
    </source>
</evidence>
<accession>A0A9P4HXE4</accession>
<name>A0A9P4HXE4_9PEZI</name>
<dbReference type="EMBL" id="ML978719">
    <property type="protein sequence ID" value="KAF2087623.1"/>
    <property type="molecule type" value="Genomic_DNA"/>
</dbReference>
<comment type="similarity">
    <text evidence="4">Belongs to the BMT2 family.</text>
</comment>
<keyword evidence="4" id="KW-0539">Nucleus</keyword>
<keyword evidence="1 4" id="KW-0489">Methyltransferase</keyword>
<dbReference type="HAMAP" id="MF_03044">
    <property type="entry name" value="BMT2"/>
    <property type="match status" value="1"/>
</dbReference>
<dbReference type="Proteomes" id="UP000799776">
    <property type="component" value="Unassembled WGS sequence"/>
</dbReference>
<evidence type="ECO:0000256" key="4">
    <source>
        <dbReference type="HAMAP-Rule" id="MF_03044"/>
    </source>
</evidence>
<comment type="caution">
    <text evidence="6">The sequence shown here is derived from an EMBL/GenBank/DDBJ whole genome shotgun (WGS) entry which is preliminary data.</text>
</comment>
<dbReference type="EC" id="2.1.1.-" evidence="4"/>
<feature type="binding site" evidence="4">
    <location>
        <position position="126"/>
    </location>
    <ligand>
        <name>S-adenosyl-L-methionine</name>
        <dbReference type="ChEBI" id="CHEBI:59789"/>
    </ligand>
</feature>
<reference evidence="6" key="1">
    <citation type="journal article" date="2020" name="Stud. Mycol.">
        <title>101 Dothideomycetes genomes: a test case for predicting lifestyles and emergence of pathogens.</title>
        <authorList>
            <person name="Haridas S."/>
            <person name="Albert R."/>
            <person name="Binder M."/>
            <person name="Bloem J."/>
            <person name="Labutti K."/>
            <person name="Salamov A."/>
            <person name="Andreopoulos B."/>
            <person name="Baker S."/>
            <person name="Barry K."/>
            <person name="Bills G."/>
            <person name="Bluhm B."/>
            <person name="Cannon C."/>
            <person name="Castanera R."/>
            <person name="Culley D."/>
            <person name="Daum C."/>
            <person name="Ezra D."/>
            <person name="Gonzalez J."/>
            <person name="Henrissat B."/>
            <person name="Kuo A."/>
            <person name="Liang C."/>
            <person name="Lipzen A."/>
            <person name="Lutzoni F."/>
            <person name="Magnuson J."/>
            <person name="Mondo S."/>
            <person name="Nolan M."/>
            <person name="Ohm R."/>
            <person name="Pangilinan J."/>
            <person name="Park H.-J."/>
            <person name="Ramirez L."/>
            <person name="Alfaro M."/>
            <person name="Sun H."/>
            <person name="Tritt A."/>
            <person name="Yoshinaga Y."/>
            <person name="Zwiers L.-H."/>
            <person name="Turgeon B."/>
            <person name="Goodwin S."/>
            <person name="Spatafora J."/>
            <person name="Crous P."/>
            <person name="Grigoriev I."/>
        </authorList>
    </citation>
    <scope>NUCLEOTIDE SEQUENCE</scope>
    <source>
        <strain evidence="6">CBS 121410</strain>
    </source>
</reference>
<comment type="function">
    <text evidence="4">S-adenosyl-L-methionine-dependent methyltransferase that specifically methylates the N(1) position of an adenine present in helix 65 in 25S rRNA.</text>
</comment>
<organism evidence="6 7">
    <name type="scientific">Saccharata proteae CBS 121410</name>
    <dbReference type="NCBI Taxonomy" id="1314787"/>
    <lineage>
        <taxon>Eukaryota</taxon>
        <taxon>Fungi</taxon>
        <taxon>Dikarya</taxon>
        <taxon>Ascomycota</taxon>
        <taxon>Pezizomycotina</taxon>
        <taxon>Dothideomycetes</taxon>
        <taxon>Dothideomycetes incertae sedis</taxon>
        <taxon>Botryosphaeriales</taxon>
        <taxon>Saccharataceae</taxon>
        <taxon>Saccharata</taxon>
    </lineage>
</organism>
<keyword evidence="2 4" id="KW-0808">Transferase</keyword>
<evidence type="ECO:0000256" key="5">
    <source>
        <dbReference type="SAM" id="MobiDB-lite"/>
    </source>
</evidence>
<comment type="subcellular location">
    <subcellularLocation>
        <location evidence="4">Nucleus</location>
        <location evidence="4">Nucleolus</location>
    </subcellularLocation>
</comment>